<evidence type="ECO:0000313" key="2">
    <source>
        <dbReference type="EMBL" id="NMP24233.1"/>
    </source>
</evidence>
<evidence type="ECO:0000313" key="3">
    <source>
        <dbReference type="Proteomes" id="UP000533476"/>
    </source>
</evidence>
<dbReference type="Proteomes" id="UP000533476">
    <property type="component" value="Unassembled WGS sequence"/>
</dbReference>
<organism evidence="2 3">
    <name type="scientific">Sulfobacillus harzensis</name>
    <dbReference type="NCBI Taxonomy" id="2729629"/>
    <lineage>
        <taxon>Bacteria</taxon>
        <taxon>Bacillati</taxon>
        <taxon>Bacillota</taxon>
        <taxon>Clostridia</taxon>
        <taxon>Eubacteriales</taxon>
        <taxon>Clostridiales Family XVII. Incertae Sedis</taxon>
        <taxon>Sulfobacillus</taxon>
    </lineage>
</organism>
<evidence type="ECO:0000256" key="1">
    <source>
        <dbReference type="SAM" id="MobiDB-lite"/>
    </source>
</evidence>
<reference evidence="2 3" key="1">
    <citation type="submission" date="2020-04" db="EMBL/GenBank/DDBJ databases">
        <authorList>
            <person name="Zhang R."/>
            <person name="Schippers A."/>
        </authorList>
    </citation>
    <scope>NUCLEOTIDE SEQUENCE [LARGE SCALE GENOMIC DNA]</scope>
    <source>
        <strain evidence="2 3">DSM 109850</strain>
    </source>
</reference>
<evidence type="ECO:0008006" key="4">
    <source>
        <dbReference type="Google" id="ProtNLM"/>
    </source>
</evidence>
<name>A0A7Y0L6I7_9FIRM</name>
<protein>
    <recommendedName>
        <fullName evidence="4">Acetamidase</fullName>
    </recommendedName>
</protein>
<feature type="region of interest" description="Disordered" evidence="1">
    <location>
        <begin position="1"/>
        <end position="28"/>
    </location>
</feature>
<dbReference type="InterPro" id="IPR004304">
    <property type="entry name" value="FmdA_AmdA"/>
</dbReference>
<gene>
    <name evidence="2" type="ORF">HIJ39_18030</name>
</gene>
<sequence length="124" mass="13295">MQPRKGSKKDGLVSHSAGSSELSWNADHEPAVRVQSGDVVTLEVANASGGQLSRESSVDDVARSDFDRVNPVTGPIYVQRAEPGDALRVDIMAIDLDSWGWTANIPGFGLLADQFRSPICAFPK</sequence>
<dbReference type="GO" id="GO:0016811">
    <property type="term" value="F:hydrolase activity, acting on carbon-nitrogen (but not peptide) bonds, in linear amides"/>
    <property type="evidence" value="ECO:0007669"/>
    <property type="project" value="InterPro"/>
</dbReference>
<proteinExistence type="predicted"/>
<keyword evidence="3" id="KW-1185">Reference proteome</keyword>
<dbReference type="AlphaFoldDB" id="A0A7Y0L6I7"/>
<dbReference type="EMBL" id="JABBVZ010000093">
    <property type="protein sequence ID" value="NMP24233.1"/>
    <property type="molecule type" value="Genomic_DNA"/>
</dbReference>
<accession>A0A7Y0L6I7</accession>
<dbReference type="SUPFAM" id="SSF141130">
    <property type="entry name" value="Acetamidase/Formamidase-like"/>
    <property type="match status" value="1"/>
</dbReference>
<dbReference type="PANTHER" id="PTHR31891">
    <property type="entry name" value="FORMAMIDASE C869.04-RELATED"/>
    <property type="match status" value="1"/>
</dbReference>
<dbReference type="Gene3D" id="2.60.120.580">
    <property type="entry name" value="Acetamidase/Formamidase-like domains"/>
    <property type="match status" value="1"/>
</dbReference>
<dbReference type="Pfam" id="PF03069">
    <property type="entry name" value="FmdA_AmdA"/>
    <property type="match status" value="1"/>
</dbReference>
<comment type="caution">
    <text evidence="2">The sequence shown here is derived from an EMBL/GenBank/DDBJ whole genome shotgun (WGS) entry which is preliminary data.</text>
</comment>
<dbReference type="PANTHER" id="PTHR31891:SF1">
    <property type="entry name" value="FORMAMIDASE C869.04-RELATED"/>
    <property type="match status" value="1"/>
</dbReference>